<dbReference type="InterPro" id="IPR020904">
    <property type="entry name" value="Sc_DH/Rdtase_CS"/>
</dbReference>
<reference evidence="4" key="1">
    <citation type="submission" date="2023-02" db="EMBL/GenBank/DDBJ databases">
        <title>Identification and recombinant expression of a fungal hydrolase from Papiliotrema laurentii that hydrolyzes apple cutin and clears colloidal polyester polyurethane.</title>
        <authorList>
            <consortium name="DOE Joint Genome Institute"/>
            <person name="Roman V.A."/>
            <person name="Bojanowski C."/>
            <person name="Crable B.R."/>
            <person name="Wagner D.N."/>
            <person name="Hung C.S."/>
            <person name="Nadeau L.J."/>
            <person name="Schratz L."/>
            <person name="Haridas S."/>
            <person name="Pangilinan J."/>
            <person name="Lipzen A."/>
            <person name="Na H."/>
            <person name="Yan M."/>
            <person name="Ng V."/>
            <person name="Grigoriev I.V."/>
            <person name="Spatafora J.W."/>
            <person name="Barlow D."/>
            <person name="Biffinger J."/>
            <person name="Kelley-Loughnane N."/>
            <person name="Varaljay V.A."/>
            <person name="Crookes-Goodson W.J."/>
        </authorList>
    </citation>
    <scope>NUCLEOTIDE SEQUENCE</scope>
    <source>
        <strain evidence="4">5307AH</strain>
    </source>
</reference>
<evidence type="ECO:0000313" key="4">
    <source>
        <dbReference type="EMBL" id="KAK1921512.1"/>
    </source>
</evidence>
<dbReference type="PANTHER" id="PTHR43618">
    <property type="entry name" value="7-ALPHA-HYDROXYSTEROID DEHYDROGENASE"/>
    <property type="match status" value="1"/>
</dbReference>
<evidence type="ECO:0000256" key="1">
    <source>
        <dbReference type="ARBA" id="ARBA00006484"/>
    </source>
</evidence>
<proteinExistence type="inferred from homology"/>
<name>A0AAD9CST6_PAPLA</name>
<evidence type="ECO:0000313" key="5">
    <source>
        <dbReference type="Proteomes" id="UP001182556"/>
    </source>
</evidence>
<dbReference type="InterPro" id="IPR002347">
    <property type="entry name" value="SDR_fam"/>
</dbReference>
<organism evidence="4 5">
    <name type="scientific">Papiliotrema laurentii</name>
    <name type="common">Cryptococcus laurentii</name>
    <dbReference type="NCBI Taxonomy" id="5418"/>
    <lineage>
        <taxon>Eukaryota</taxon>
        <taxon>Fungi</taxon>
        <taxon>Dikarya</taxon>
        <taxon>Basidiomycota</taxon>
        <taxon>Agaricomycotina</taxon>
        <taxon>Tremellomycetes</taxon>
        <taxon>Tremellales</taxon>
        <taxon>Rhynchogastremaceae</taxon>
        <taxon>Papiliotrema</taxon>
    </lineage>
</organism>
<dbReference type="SUPFAM" id="SSF51735">
    <property type="entry name" value="NAD(P)-binding Rossmann-fold domains"/>
    <property type="match status" value="1"/>
</dbReference>
<gene>
    <name evidence="4" type="ORF">DB88DRAFT_512787</name>
</gene>
<dbReference type="InterPro" id="IPR052178">
    <property type="entry name" value="Sec_Metab_Biosynth_SDR"/>
</dbReference>
<dbReference type="PRINTS" id="PR00081">
    <property type="entry name" value="GDHRDH"/>
</dbReference>
<evidence type="ECO:0000256" key="2">
    <source>
        <dbReference type="ARBA" id="ARBA00022857"/>
    </source>
</evidence>
<protein>
    <submittedName>
        <fullName evidence="4">Uncharacterized protein</fullName>
    </submittedName>
</protein>
<dbReference type="Gene3D" id="3.40.50.720">
    <property type="entry name" value="NAD(P)-binding Rossmann-like Domain"/>
    <property type="match status" value="1"/>
</dbReference>
<dbReference type="PROSITE" id="PS00061">
    <property type="entry name" value="ADH_SHORT"/>
    <property type="match status" value="1"/>
</dbReference>
<dbReference type="Pfam" id="PF00106">
    <property type="entry name" value="adh_short"/>
    <property type="match status" value="1"/>
</dbReference>
<comment type="caution">
    <text evidence="4">The sequence shown here is derived from an EMBL/GenBank/DDBJ whole genome shotgun (WGS) entry which is preliminary data.</text>
</comment>
<dbReference type="CDD" id="cd05233">
    <property type="entry name" value="SDR_c"/>
    <property type="match status" value="1"/>
</dbReference>
<sequence length="301" mass="32032">MTTPTFKIEDIFSVKDKIVVITGGGTGLGKAIATGFAVNGAKVYITGRRLEVLQKTADEINAQATSGGSVHVIQGDVSTKEGVNKIADQIKAKEQVVDSLINCAGVMKPWKEPIKDHNNVDDVVKAISAVDDEDFRYQQDINVNGVYFTTVAFVPLLLKSDNPSVVIIASIAGLANQRAMGSLTYGVSKAATIHLGTLLAGRLHPLKIRVNTICPGIFPSEMTGKTAGSYTYDMPDAPTKAALRSTMRRPGQPEEIVAPVLMLCSKGGMYTNNALLTVDGGRLMVAGVDDGIRLPDDHYTA</sequence>
<dbReference type="InterPro" id="IPR036291">
    <property type="entry name" value="NAD(P)-bd_dom_sf"/>
</dbReference>
<evidence type="ECO:0000256" key="3">
    <source>
        <dbReference type="ARBA" id="ARBA00023002"/>
    </source>
</evidence>
<dbReference type="Proteomes" id="UP001182556">
    <property type="component" value="Unassembled WGS sequence"/>
</dbReference>
<keyword evidence="2" id="KW-0521">NADP</keyword>
<accession>A0AAD9CST6</accession>
<keyword evidence="5" id="KW-1185">Reference proteome</keyword>
<dbReference type="AlphaFoldDB" id="A0AAD9CST6"/>
<comment type="similarity">
    <text evidence="1">Belongs to the short-chain dehydrogenases/reductases (SDR) family.</text>
</comment>
<dbReference type="PANTHER" id="PTHR43618:SF4">
    <property type="entry name" value="SHORT CHAIN DEHYDROGENASE_REDUCTASE FAMILY (AFU_ORTHOLOGUE AFUA_7G04540)"/>
    <property type="match status" value="1"/>
</dbReference>
<dbReference type="GO" id="GO:0016491">
    <property type="term" value="F:oxidoreductase activity"/>
    <property type="evidence" value="ECO:0007669"/>
    <property type="project" value="UniProtKB-KW"/>
</dbReference>
<dbReference type="EMBL" id="JAODAN010000010">
    <property type="protein sequence ID" value="KAK1921512.1"/>
    <property type="molecule type" value="Genomic_DNA"/>
</dbReference>
<keyword evidence="3" id="KW-0560">Oxidoreductase</keyword>